<feature type="transmembrane region" description="Helical" evidence="1">
    <location>
        <begin position="76"/>
        <end position="98"/>
    </location>
</feature>
<evidence type="ECO:0008006" key="4">
    <source>
        <dbReference type="Google" id="ProtNLM"/>
    </source>
</evidence>
<proteinExistence type="predicted"/>
<dbReference type="Pfam" id="PF04020">
    <property type="entry name" value="Phage_holin_4_2"/>
    <property type="match status" value="1"/>
</dbReference>
<dbReference type="EMBL" id="CP003732">
    <property type="protein sequence ID" value="AFV12477.1"/>
    <property type="molecule type" value="Genomic_DNA"/>
</dbReference>
<organism evidence="2 3">
    <name type="scientific">Thermacetogenium phaeum (strain ATCC BAA-254 / DSM 26808 / PB)</name>
    <dbReference type="NCBI Taxonomy" id="1089553"/>
    <lineage>
        <taxon>Bacteria</taxon>
        <taxon>Bacillati</taxon>
        <taxon>Bacillota</taxon>
        <taxon>Clostridia</taxon>
        <taxon>Thermoanaerobacterales</taxon>
        <taxon>Thermoanaerobacteraceae</taxon>
        <taxon>Thermacetogenium</taxon>
    </lineage>
</organism>
<feature type="transmembrane region" description="Helical" evidence="1">
    <location>
        <begin position="105"/>
        <end position="123"/>
    </location>
</feature>
<name>K4LK76_THEPS</name>
<feature type="transmembrane region" description="Helical" evidence="1">
    <location>
        <begin position="20"/>
        <end position="41"/>
    </location>
</feature>
<sequence length="124" mass="13298">MDWLTGLFGGKLGVDGMLTALLKLLVNTGGFYLTALLFPGLTYASPATLLWAGIVLGVVNILVRPVLMLLTMPINILTFGLFTLVVNTLMVMLTGLLIPGLHIPGFLHAFTVAIIISLLNVLFF</sequence>
<dbReference type="Proteomes" id="UP000000467">
    <property type="component" value="Chromosome"/>
</dbReference>
<accession>K4LK76</accession>
<gene>
    <name evidence="2" type="ordered locus">Tph_c22870</name>
</gene>
<dbReference type="PANTHER" id="PTHR37309">
    <property type="entry name" value="SLR0284 PROTEIN"/>
    <property type="match status" value="1"/>
</dbReference>
<dbReference type="InterPro" id="IPR007165">
    <property type="entry name" value="Phage_holin_4_2"/>
</dbReference>
<dbReference type="KEGG" id="tpz:Tph_c22870"/>
<dbReference type="HOGENOM" id="CLU_120441_2_3_9"/>
<evidence type="ECO:0000256" key="1">
    <source>
        <dbReference type="SAM" id="Phobius"/>
    </source>
</evidence>
<dbReference type="eggNOG" id="COG1950">
    <property type="taxonomic scope" value="Bacteria"/>
</dbReference>
<dbReference type="STRING" id="1089553.Tph_c22870"/>
<dbReference type="PANTHER" id="PTHR37309:SF1">
    <property type="entry name" value="SLR0284 PROTEIN"/>
    <property type="match status" value="1"/>
</dbReference>
<protein>
    <recommendedName>
        <fullName evidence="4">Phage holin family protein</fullName>
    </recommendedName>
</protein>
<evidence type="ECO:0000313" key="3">
    <source>
        <dbReference type="Proteomes" id="UP000000467"/>
    </source>
</evidence>
<dbReference type="RefSeq" id="WP_015051349.1">
    <property type="nucleotide sequence ID" value="NC_018870.1"/>
</dbReference>
<keyword evidence="3" id="KW-1185">Reference proteome</keyword>
<evidence type="ECO:0000313" key="2">
    <source>
        <dbReference type="EMBL" id="AFV12477.1"/>
    </source>
</evidence>
<reference evidence="2 3" key="1">
    <citation type="journal article" date="2012" name="BMC Genomics">
        <title>Genome-guided analysis of physiological and morphological traits of the fermentative acetate oxidizer Thermacetogenium phaeum.</title>
        <authorList>
            <person name="Oehler D."/>
            <person name="Poehlein A."/>
            <person name="Leimbach A."/>
            <person name="Muller N."/>
            <person name="Daniel R."/>
            <person name="Gottschalk G."/>
            <person name="Schink B."/>
        </authorList>
    </citation>
    <scope>NUCLEOTIDE SEQUENCE [LARGE SCALE GENOMIC DNA]</scope>
    <source>
        <strain evidence="3">ATCC BAA-254 / DSM 26808 / PB</strain>
    </source>
</reference>
<keyword evidence="1" id="KW-0472">Membrane</keyword>
<feature type="transmembrane region" description="Helical" evidence="1">
    <location>
        <begin position="48"/>
        <end position="70"/>
    </location>
</feature>
<keyword evidence="1" id="KW-1133">Transmembrane helix</keyword>
<keyword evidence="1" id="KW-0812">Transmembrane</keyword>
<dbReference type="AlphaFoldDB" id="K4LK76"/>